<evidence type="ECO:0000256" key="2">
    <source>
        <dbReference type="ARBA" id="ARBA00023125"/>
    </source>
</evidence>
<dbReference type="RefSeq" id="WP_035860774.1">
    <property type="nucleotide sequence ID" value="NZ_KK853997.1"/>
</dbReference>
<evidence type="ECO:0000256" key="1">
    <source>
        <dbReference type="ARBA" id="ARBA00023015"/>
    </source>
</evidence>
<dbReference type="SUPFAM" id="SSF46785">
    <property type="entry name" value="Winged helix' DNA-binding domain"/>
    <property type="match status" value="1"/>
</dbReference>
<dbReference type="SMART" id="SM00347">
    <property type="entry name" value="HTH_MARR"/>
    <property type="match status" value="1"/>
</dbReference>
<dbReference type="GO" id="GO:0003700">
    <property type="term" value="F:DNA-binding transcription factor activity"/>
    <property type="evidence" value="ECO:0007669"/>
    <property type="project" value="InterPro"/>
</dbReference>
<dbReference type="OrthoDB" id="5195026at2"/>
<dbReference type="PROSITE" id="PS01117">
    <property type="entry name" value="HTH_MARR_1"/>
    <property type="match status" value="1"/>
</dbReference>
<protein>
    <submittedName>
        <fullName evidence="5">MarR family transcriptional regulator</fullName>
    </submittedName>
</protein>
<dbReference type="Gene3D" id="1.10.10.10">
    <property type="entry name" value="Winged helix-like DNA-binding domain superfamily/Winged helix DNA-binding domain"/>
    <property type="match status" value="1"/>
</dbReference>
<dbReference type="Proteomes" id="UP000027178">
    <property type="component" value="Unassembled WGS sequence"/>
</dbReference>
<dbReference type="GO" id="GO:0006950">
    <property type="term" value="P:response to stress"/>
    <property type="evidence" value="ECO:0007669"/>
    <property type="project" value="TreeGrafter"/>
</dbReference>
<dbReference type="AlphaFoldDB" id="A0A066YZ02"/>
<accession>A0A066YZ02</accession>
<dbReference type="PROSITE" id="PS50995">
    <property type="entry name" value="HTH_MARR_2"/>
    <property type="match status" value="1"/>
</dbReference>
<evidence type="ECO:0000313" key="5">
    <source>
        <dbReference type="EMBL" id="KDN86487.1"/>
    </source>
</evidence>
<dbReference type="PRINTS" id="PR00598">
    <property type="entry name" value="HTHMARR"/>
</dbReference>
<organism evidence="5 6">
    <name type="scientific">Kitasatospora cheerisanensis KCTC 2395</name>
    <dbReference type="NCBI Taxonomy" id="1348663"/>
    <lineage>
        <taxon>Bacteria</taxon>
        <taxon>Bacillati</taxon>
        <taxon>Actinomycetota</taxon>
        <taxon>Actinomycetes</taxon>
        <taxon>Kitasatosporales</taxon>
        <taxon>Streptomycetaceae</taxon>
        <taxon>Kitasatospora</taxon>
    </lineage>
</organism>
<dbReference type="InterPro" id="IPR036390">
    <property type="entry name" value="WH_DNA-bd_sf"/>
</dbReference>
<dbReference type="GO" id="GO:0003677">
    <property type="term" value="F:DNA binding"/>
    <property type="evidence" value="ECO:0007669"/>
    <property type="project" value="UniProtKB-KW"/>
</dbReference>
<dbReference type="InterPro" id="IPR000835">
    <property type="entry name" value="HTH_MarR-typ"/>
</dbReference>
<name>A0A066YZ02_9ACTN</name>
<keyword evidence="2" id="KW-0238">DNA-binding</keyword>
<dbReference type="InterPro" id="IPR023187">
    <property type="entry name" value="Tscrpt_reg_MarR-type_CS"/>
</dbReference>
<keyword evidence="1" id="KW-0805">Transcription regulation</keyword>
<dbReference type="eggNOG" id="COG1846">
    <property type="taxonomic scope" value="Bacteria"/>
</dbReference>
<dbReference type="InterPro" id="IPR039422">
    <property type="entry name" value="MarR/SlyA-like"/>
</dbReference>
<evidence type="ECO:0000256" key="3">
    <source>
        <dbReference type="ARBA" id="ARBA00023163"/>
    </source>
</evidence>
<gene>
    <name evidence="5" type="ORF">KCH_17540</name>
</gene>
<comment type="caution">
    <text evidence="5">The sequence shown here is derived from an EMBL/GenBank/DDBJ whole genome shotgun (WGS) entry which is preliminary data.</text>
</comment>
<dbReference type="InterPro" id="IPR036388">
    <property type="entry name" value="WH-like_DNA-bd_sf"/>
</dbReference>
<feature type="domain" description="HTH marR-type" evidence="4">
    <location>
        <begin position="13"/>
        <end position="139"/>
    </location>
</feature>
<dbReference type="EMBL" id="JNBY01000071">
    <property type="protein sequence ID" value="KDN86487.1"/>
    <property type="molecule type" value="Genomic_DNA"/>
</dbReference>
<proteinExistence type="predicted"/>
<dbReference type="PANTHER" id="PTHR33164">
    <property type="entry name" value="TRANSCRIPTIONAL REGULATOR, MARR FAMILY"/>
    <property type="match status" value="1"/>
</dbReference>
<sequence>MTDLDPDHDPAAETALTQQWRAVLASHAVTSCAIDRELGDAFGIGVSEFELLERLWEFEQEEHQSGSRAQVLSGSVHLSQSAFSRLVARMEKSGLVQRSLCENDRRGIFVALTDEGRERYRKARPVHRRILAETLPPQG</sequence>
<dbReference type="HOGENOM" id="CLU_083287_2_4_11"/>
<keyword evidence="3" id="KW-0804">Transcription</keyword>
<dbReference type="Pfam" id="PF01047">
    <property type="entry name" value="MarR"/>
    <property type="match status" value="1"/>
</dbReference>
<evidence type="ECO:0000313" key="6">
    <source>
        <dbReference type="Proteomes" id="UP000027178"/>
    </source>
</evidence>
<keyword evidence="6" id="KW-1185">Reference proteome</keyword>
<reference evidence="5 6" key="1">
    <citation type="submission" date="2014-05" db="EMBL/GenBank/DDBJ databases">
        <title>Draft Genome Sequence of Kitasatospora cheerisanensis KCTC 2395.</title>
        <authorList>
            <person name="Nam D.H."/>
        </authorList>
    </citation>
    <scope>NUCLEOTIDE SEQUENCE [LARGE SCALE GENOMIC DNA]</scope>
    <source>
        <strain evidence="5 6">KCTC 2395</strain>
    </source>
</reference>
<dbReference type="PATRIC" id="fig|1348663.4.peg.1684"/>
<evidence type="ECO:0000259" key="4">
    <source>
        <dbReference type="PROSITE" id="PS50995"/>
    </source>
</evidence>
<dbReference type="PANTHER" id="PTHR33164:SF99">
    <property type="entry name" value="MARR FAMILY REGULATORY PROTEIN"/>
    <property type="match status" value="1"/>
</dbReference>